<gene>
    <name evidence="1" type="primary">orf61L</name>
</gene>
<organismHost>
    <name type="scientific">Lithobates pipiens</name>
    <name type="common">Northern leopard frog</name>
    <name type="synonym">Rana pipiens</name>
    <dbReference type="NCBI Taxonomy" id="8404"/>
</organismHost>
<name>A0A220IH28_FRG3V</name>
<proteinExistence type="predicted"/>
<organismHost>
    <name type="scientific">Notophthalmus viridescens</name>
    <name type="common">Eastern newt</name>
    <name type="synonym">Triturus viridescens</name>
    <dbReference type="NCBI Taxonomy" id="8316"/>
</organismHost>
<evidence type="ECO:0000313" key="1">
    <source>
        <dbReference type="EMBL" id="ASH99286.1"/>
    </source>
</evidence>
<organismHost>
    <name type="scientific">Dryophytes versicolor</name>
    <name type="common">chameleon treefrog</name>
    <dbReference type="NCBI Taxonomy" id="30343"/>
</organismHost>
<sequence>MWRWSNIYRIGTLSRYYRYAEHSKDTTMSIFSGGVLPNTPR</sequence>
<organismHost>
    <name type="scientific">Oophaga pumilio</name>
    <name type="common">strawberry poison frog</name>
    <dbReference type="NCBI Taxonomy" id="51950"/>
</organismHost>
<dbReference type="EMBL" id="MF360246">
    <property type="protein sequence ID" value="ASH99286.1"/>
    <property type="molecule type" value="Genomic_DNA"/>
</dbReference>
<reference evidence="1" key="1">
    <citation type="submission" date="2017-06" db="EMBL/GenBank/DDBJ databases">
        <title>Complete genome sequence of a Frog virus 3-like ranavirus from Oophaga pumilio frogs imported to the Netherlands.</title>
        <authorList>
            <person name="Saucedo B."/>
            <person name="Hughes J."/>
            <person name="Suarez N."/>
            <person name="Haenen O."/>
            <person name="Kik M.J.L."/>
            <person name="van Beurden S.J."/>
        </authorList>
    </citation>
    <scope>NUCLEOTIDE SEQUENCE [LARGE SCALE GENOMIC DNA]</scope>
    <source>
        <strain evidence="1">Op/2015/Netherlands/UU3150324001</strain>
    </source>
</reference>
<accession>A0A220IH28</accession>
<organismHost>
    <name type="scientific">Lithobates sylvaticus</name>
    <name type="common">Wood frog</name>
    <name type="synonym">Rana sylvatica</name>
    <dbReference type="NCBI Taxonomy" id="45438"/>
</organismHost>
<protein>
    <submittedName>
        <fullName evidence="1">Uncharacterized protein</fullName>
    </submittedName>
</protein>
<organism evidence="1">
    <name type="scientific">Frog virus 3</name>
    <name type="common">FV-3</name>
    <dbReference type="NCBI Taxonomy" id="10493"/>
    <lineage>
        <taxon>Viruses</taxon>
        <taxon>Varidnaviria</taxon>
        <taxon>Bamfordvirae</taxon>
        <taxon>Nucleocytoviricota</taxon>
        <taxon>Megaviricetes</taxon>
        <taxon>Pimascovirales</taxon>
        <taxon>Pimascovirales incertae sedis</taxon>
        <taxon>Iridoviridae</taxon>
        <taxon>Alphairidovirinae</taxon>
        <taxon>Ranavirus</taxon>
        <taxon>Ranavirus rana1</taxon>
    </lineage>
</organism>
<dbReference type="Proteomes" id="UP000319005">
    <property type="component" value="Segment"/>
</dbReference>